<gene>
    <name evidence="3" type="ORF">CITCOLO1_LOCUS5218</name>
</gene>
<reference evidence="3 4" key="1">
    <citation type="submission" date="2024-03" db="EMBL/GenBank/DDBJ databases">
        <authorList>
            <person name="Gkanogiannis A."/>
            <person name="Becerra Lopez-Lavalle L."/>
        </authorList>
    </citation>
    <scope>NUCLEOTIDE SEQUENCE [LARGE SCALE GENOMIC DNA]</scope>
</reference>
<accession>A0ABP0XZA3</accession>
<evidence type="ECO:0000313" key="4">
    <source>
        <dbReference type="Proteomes" id="UP001642487"/>
    </source>
</evidence>
<dbReference type="Proteomes" id="UP001642487">
    <property type="component" value="Chromosome 11"/>
</dbReference>
<feature type="compositionally biased region" description="Basic and acidic residues" evidence="1">
    <location>
        <begin position="88"/>
        <end position="101"/>
    </location>
</feature>
<organism evidence="3 4">
    <name type="scientific">Citrullus colocynthis</name>
    <name type="common">colocynth</name>
    <dbReference type="NCBI Taxonomy" id="252529"/>
    <lineage>
        <taxon>Eukaryota</taxon>
        <taxon>Viridiplantae</taxon>
        <taxon>Streptophyta</taxon>
        <taxon>Embryophyta</taxon>
        <taxon>Tracheophyta</taxon>
        <taxon>Spermatophyta</taxon>
        <taxon>Magnoliopsida</taxon>
        <taxon>eudicotyledons</taxon>
        <taxon>Gunneridae</taxon>
        <taxon>Pentapetalae</taxon>
        <taxon>rosids</taxon>
        <taxon>fabids</taxon>
        <taxon>Cucurbitales</taxon>
        <taxon>Cucurbitaceae</taxon>
        <taxon>Benincaseae</taxon>
        <taxon>Citrullus</taxon>
    </lineage>
</organism>
<proteinExistence type="predicted"/>
<evidence type="ECO:0000256" key="1">
    <source>
        <dbReference type="SAM" id="MobiDB-lite"/>
    </source>
</evidence>
<sequence>MRQKQNLALAAYLFFAILVASFSPSSPSKVAAAATSYGISYLPPLPRSLLFRHDSSYLPSLPAAKEYLAKPLRRVNGERKNKCTKAHRNGDKVTKPTKDPWPKCSVRKSPLPPF</sequence>
<evidence type="ECO:0000256" key="2">
    <source>
        <dbReference type="SAM" id="SignalP"/>
    </source>
</evidence>
<feature type="region of interest" description="Disordered" evidence="1">
    <location>
        <begin position="78"/>
        <end position="114"/>
    </location>
</feature>
<feature type="chain" id="PRO_5047439145" evidence="2">
    <location>
        <begin position="22"/>
        <end position="114"/>
    </location>
</feature>
<evidence type="ECO:0000313" key="3">
    <source>
        <dbReference type="EMBL" id="CAK9313500.1"/>
    </source>
</evidence>
<keyword evidence="2" id="KW-0732">Signal</keyword>
<dbReference type="EMBL" id="OZ021745">
    <property type="protein sequence ID" value="CAK9313500.1"/>
    <property type="molecule type" value="Genomic_DNA"/>
</dbReference>
<keyword evidence="4" id="KW-1185">Reference proteome</keyword>
<name>A0ABP0XZA3_9ROSI</name>
<protein>
    <submittedName>
        <fullName evidence="3">Uncharacterized protein</fullName>
    </submittedName>
</protein>
<feature type="signal peptide" evidence="2">
    <location>
        <begin position="1"/>
        <end position="21"/>
    </location>
</feature>